<evidence type="ECO:0000313" key="2">
    <source>
        <dbReference type="Proteomes" id="UP000266861"/>
    </source>
</evidence>
<sequence length="108" mass="12686">MKLNFLMMGIENEDLLSFISFWKIQRLYIMVEHTEALKTIFKKGFGVVKFFKTFEYSSFQRDLAEKDLRQALESVSLENSELSSKAQEWLRDFDIIICGTVLELNSSE</sequence>
<name>A0A397IWF8_9GLOM</name>
<reference evidence="1 2" key="1">
    <citation type="submission" date="2018-08" db="EMBL/GenBank/DDBJ databases">
        <title>Genome and evolution of the arbuscular mycorrhizal fungus Diversispora epigaea (formerly Glomus versiforme) and its bacterial endosymbionts.</title>
        <authorList>
            <person name="Sun X."/>
            <person name="Fei Z."/>
            <person name="Harrison M."/>
        </authorList>
    </citation>
    <scope>NUCLEOTIDE SEQUENCE [LARGE SCALE GENOMIC DNA]</scope>
    <source>
        <strain evidence="1 2">IT104</strain>
    </source>
</reference>
<accession>A0A397IWF8</accession>
<organism evidence="1 2">
    <name type="scientific">Diversispora epigaea</name>
    <dbReference type="NCBI Taxonomy" id="1348612"/>
    <lineage>
        <taxon>Eukaryota</taxon>
        <taxon>Fungi</taxon>
        <taxon>Fungi incertae sedis</taxon>
        <taxon>Mucoromycota</taxon>
        <taxon>Glomeromycotina</taxon>
        <taxon>Glomeromycetes</taxon>
        <taxon>Diversisporales</taxon>
        <taxon>Diversisporaceae</taxon>
        <taxon>Diversispora</taxon>
    </lineage>
</organism>
<dbReference type="AlphaFoldDB" id="A0A397IWF8"/>
<comment type="caution">
    <text evidence="1">The sequence shown here is derived from an EMBL/GenBank/DDBJ whole genome shotgun (WGS) entry which is preliminary data.</text>
</comment>
<dbReference type="Proteomes" id="UP000266861">
    <property type="component" value="Unassembled WGS sequence"/>
</dbReference>
<proteinExistence type="predicted"/>
<protein>
    <submittedName>
        <fullName evidence="1">Uncharacterized protein</fullName>
    </submittedName>
</protein>
<keyword evidence="2" id="KW-1185">Reference proteome</keyword>
<gene>
    <name evidence="1" type="ORF">Glove_152g13</name>
</gene>
<evidence type="ECO:0000313" key="1">
    <source>
        <dbReference type="EMBL" id="RHZ79032.1"/>
    </source>
</evidence>
<dbReference type="EMBL" id="PQFF01000143">
    <property type="protein sequence ID" value="RHZ79032.1"/>
    <property type="molecule type" value="Genomic_DNA"/>
</dbReference>